<dbReference type="EMBL" id="JAUSZI010000002">
    <property type="protein sequence ID" value="MDQ1031249.1"/>
    <property type="molecule type" value="Genomic_DNA"/>
</dbReference>
<keyword evidence="2" id="KW-1185">Reference proteome</keyword>
<sequence>MTRLRLPYEWDGKKKFSRADTGMTIKIVGQELVYHRSATGPTPADTTHFLILGARPTVPRSVSSLVDDHGNHWQTGCAYINPKNTYGDGFDRMVCWPAGEADARDGDVLYMLQLQRRPAGSDGEWENYKVPHSVRAAGFTGGPTPFKGNTLAELRWYPEEQPRHEWRARIDQYVILWRGRPHWVYPDGWVERDN</sequence>
<proteinExistence type="predicted"/>
<reference evidence="1 2" key="1">
    <citation type="submission" date="2023-07" db="EMBL/GenBank/DDBJ databases">
        <title>Comparative genomics of wheat-associated soil bacteria to identify genetic determinants of phenazine resistance.</title>
        <authorList>
            <person name="Mouncey N."/>
        </authorList>
    </citation>
    <scope>NUCLEOTIDE SEQUENCE [LARGE SCALE GENOMIC DNA]</scope>
    <source>
        <strain evidence="1 2">V2I4</strain>
    </source>
</reference>
<protein>
    <submittedName>
        <fullName evidence="1">Uncharacterized protein</fullName>
    </submittedName>
</protein>
<comment type="caution">
    <text evidence="1">The sequence shown here is derived from an EMBL/GenBank/DDBJ whole genome shotgun (WGS) entry which is preliminary data.</text>
</comment>
<organism evidence="1 2">
    <name type="scientific">Streptomyces umbrinus</name>
    <dbReference type="NCBI Taxonomy" id="67370"/>
    <lineage>
        <taxon>Bacteria</taxon>
        <taxon>Bacillati</taxon>
        <taxon>Actinomycetota</taxon>
        <taxon>Actinomycetes</taxon>
        <taxon>Kitasatosporales</taxon>
        <taxon>Streptomycetaceae</taxon>
        <taxon>Streptomyces</taxon>
        <taxon>Streptomyces phaeochromogenes group</taxon>
    </lineage>
</organism>
<accession>A0ABU0T630</accession>
<evidence type="ECO:0000313" key="2">
    <source>
        <dbReference type="Proteomes" id="UP001230328"/>
    </source>
</evidence>
<dbReference type="Proteomes" id="UP001230328">
    <property type="component" value="Unassembled WGS sequence"/>
</dbReference>
<evidence type="ECO:0000313" key="1">
    <source>
        <dbReference type="EMBL" id="MDQ1031249.1"/>
    </source>
</evidence>
<name>A0ABU0T630_9ACTN</name>
<dbReference type="RefSeq" id="WP_307527259.1">
    <property type="nucleotide sequence ID" value="NZ_JAUSZI010000002.1"/>
</dbReference>
<gene>
    <name evidence="1" type="ORF">QF035_008831</name>
</gene>